<feature type="non-terminal residue" evidence="2">
    <location>
        <position position="1"/>
    </location>
</feature>
<evidence type="ECO:0000256" key="1">
    <source>
        <dbReference type="SAM" id="MobiDB-lite"/>
    </source>
</evidence>
<dbReference type="EMBL" id="BRYB01006838">
    <property type="protein sequence ID" value="GMI57815.1"/>
    <property type="molecule type" value="Genomic_DNA"/>
</dbReference>
<keyword evidence="3" id="KW-1185">Reference proteome</keyword>
<comment type="caution">
    <text evidence="2">The sequence shown here is derived from an EMBL/GenBank/DDBJ whole genome shotgun (WGS) entry which is preliminary data.</text>
</comment>
<accession>A0ABQ6NCW5</accession>
<gene>
    <name evidence="2" type="ORF">TeGR_g10807</name>
</gene>
<name>A0ABQ6NCW5_9STRA</name>
<feature type="non-terminal residue" evidence="2">
    <location>
        <position position="194"/>
    </location>
</feature>
<organism evidence="2 3">
    <name type="scientific">Tetraparma gracilis</name>
    <dbReference type="NCBI Taxonomy" id="2962635"/>
    <lineage>
        <taxon>Eukaryota</taxon>
        <taxon>Sar</taxon>
        <taxon>Stramenopiles</taxon>
        <taxon>Ochrophyta</taxon>
        <taxon>Bolidophyceae</taxon>
        <taxon>Parmales</taxon>
        <taxon>Triparmaceae</taxon>
        <taxon>Tetraparma</taxon>
    </lineage>
</organism>
<protein>
    <submittedName>
        <fullName evidence="2">Uncharacterized protein</fullName>
    </submittedName>
</protein>
<proteinExistence type="predicted"/>
<sequence length="194" mass="21028">IRLYKFGDVGFGLAPHAKRSIALPLVWTQGTTHLNYGAGIRAMFPTSDTMFLFITNAGAKMCPHTLMVLRWLLGWLMCIPLCVRREMTINVNILPSDYSAMQEIAAAFKAKVLANVVGSDIMFESRVVVWVGERQTENRSKYTIGRSDAAPGNATGKRSDAPVTELGGAAAGKKARYTSCASERKKKGAGEKGG</sequence>
<feature type="region of interest" description="Disordered" evidence="1">
    <location>
        <begin position="144"/>
        <end position="194"/>
    </location>
</feature>
<evidence type="ECO:0000313" key="3">
    <source>
        <dbReference type="Proteomes" id="UP001165060"/>
    </source>
</evidence>
<reference evidence="2 3" key="1">
    <citation type="journal article" date="2023" name="Commun. Biol.">
        <title>Genome analysis of Parmales, the sister group of diatoms, reveals the evolutionary specialization of diatoms from phago-mixotrophs to photoautotrophs.</title>
        <authorList>
            <person name="Ban H."/>
            <person name="Sato S."/>
            <person name="Yoshikawa S."/>
            <person name="Yamada K."/>
            <person name="Nakamura Y."/>
            <person name="Ichinomiya M."/>
            <person name="Sato N."/>
            <person name="Blanc-Mathieu R."/>
            <person name="Endo H."/>
            <person name="Kuwata A."/>
            <person name="Ogata H."/>
        </authorList>
    </citation>
    <scope>NUCLEOTIDE SEQUENCE [LARGE SCALE GENOMIC DNA]</scope>
</reference>
<evidence type="ECO:0000313" key="2">
    <source>
        <dbReference type="EMBL" id="GMI57815.1"/>
    </source>
</evidence>
<dbReference type="Proteomes" id="UP001165060">
    <property type="component" value="Unassembled WGS sequence"/>
</dbReference>